<evidence type="ECO:0000259" key="2">
    <source>
        <dbReference type="Pfam" id="PF00394"/>
    </source>
</evidence>
<dbReference type="CDD" id="cd13844">
    <property type="entry name" value="CuRO_1_BOD_CotA_like"/>
    <property type="match status" value="1"/>
</dbReference>
<comment type="caution">
    <text evidence="5">The sequence shown here is derived from an EMBL/GenBank/DDBJ whole genome shotgun (WGS) entry which is preliminary data.</text>
</comment>
<protein>
    <submittedName>
        <fullName evidence="5">Multicopper oxidase domain-containing protein</fullName>
    </submittedName>
</protein>
<evidence type="ECO:0000256" key="1">
    <source>
        <dbReference type="ARBA" id="ARBA00010609"/>
    </source>
</evidence>
<feature type="domain" description="Plastocyanin-like" evidence="3">
    <location>
        <begin position="399"/>
        <end position="575"/>
    </location>
</feature>
<dbReference type="InterPro" id="IPR001117">
    <property type="entry name" value="Cu-oxidase_2nd"/>
</dbReference>
<proteinExistence type="inferred from homology"/>
<accession>A0ABR8DVL1</accession>
<dbReference type="Pfam" id="PF07731">
    <property type="entry name" value="Cu-oxidase_2"/>
    <property type="match status" value="1"/>
</dbReference>
<dbReference type="SUPFAM" id="SSF49503">
    <property type="entry name" value="Cupredoxins"/>
    <property type="match status" value="3"/>
</dbReference>
<dbReference type="InterPro" id="IPR008972">
    <property type="entry name" value="Cupredoxin"/>
</dbReference>
<dbReference type="EMBL" id="JACJSI010000074">
    <property type="protein sequence ID" value="MBD2532925.1"/>
    <property type="molecule type" value="Genomic_DNA"/>
</dbReference>
<dbReference type="PANTHER" id="PTHR48267">
    <property type="entry name" value="CUPREDOXIN SUPERFAMILY PROTEIN"/>
    <property type="match status" value="1"/>
</dbReference>
<dbReference type="InterPro" id="IPR045087">
    <property type="entry name" value="Cu-oxidase_fam"/>
</dbReference>
<dbReference type="InterPro" id="IPR011706">
    <property type="entry name" value="Cu-oxidase_C"/>
</dbReference>
<evidence type="ECO:0000259" key="3">
    <source>
        <dbReference type="Pfam" id="PF07731"/>
    </source>
</evidence>
<gene>
    <name evidence="5" type="ORF">H6G97_26415</name>
</gene>
<dbReference type="CDD" id="cd13868">
    <property type="entry name" value="CuRO_2_CotA_like"/>
    <property type="match status" value="1"/>
</dbReference>
<dbReference type="PANTHER" id="PTHR48267:SF1">
    <property type="entry name" value="BILIRUBIN OXIDASE"/>
    <property type="match status" value="1"/>
</dbReference>
<feature type="domain" description="Plastocyanin-like" evidence="4">
    <location>
        <begin position="127"/>
        <end position="196"/>
    </location>
</feature>
<dbReference type="Proteomes" id="UP000623440">
    <property type="component" value="Unassembled WGS sequence"/>
</dbReference>
<evidence type="ECO:0000259" key="4">
    <source>
        <dbReference type="Pfam" id="PF07732"/>
    </source>
</evidence>
<evidence type="ECO:0000313" key="6">
    <source>
        <dbReference type="Proteomes" id="UP000623440"/>
    </source>
</evidence>
<comment type="similarity">
    <text evidence="1">Belongs to the multicopper oxidase family.</text>
</comment>
<dbReference type="Pfam" id="PF00394">
    <property type="entry name" value="Cu-oxidase"/>
    <property type="match status" value="1"/>
</dbReference>
<reference evidence="5 6" key="1">
    <citation type="journal article" date="2020" name="ISME J.">
        <title>Comparative genomics reveals insights into cyanobacterial evolution and habitat adaptation.</title>
        <authorList>
            <person name="Chen M.Y."/>
            <person name="Teng W.K."/>
            <person name="Zhao L."/>
            <person name="Hu C.X."/>
            <person name="Zhou Y.K."/>
            <person name="Han B.P."/>
            <person name="Song L.R."/>
            <person name="Shu W.S."/>
        </authorList>
    </citation>
    <scope>NUCLEOTIDE SEQUENCE [LARGE SCALE GENOMIC DNA]</scope>
    <source>
        <strain evidence="5 6">FACHB-838</strain>
    </source>
</reference>
<keyword evidence="6" id="KW-1185">Reference proteome</keyword>
<sequence length="577" mass="63182">MLTRKQFLTMSAGLGAGVLLPELLKGKRTYAASPSLSKFTESLPISYPISPPSTLDIAPGTHSFHSSLGSSTTWGYGGLSYLGPTFEVTRGTPVRIRAFNKLGTHPLAGSVDTNLHGVSASDITNPRTVIHLHGSNTEPDSDGYPEDTYLPGQSNVYNYNNNQEAGTLWYHDHSLGMTALNLQAGLAGMYLIRDEDDPIGGNGPLGIPAGAPYEIPLVLQDHSFDSNGSMSFPTTWKTEVYADVAVVNGKAWPNLNVDRTLYRFRIVNASNSRFFRLKLSSNQQLIQIGSDGGLLNAPVYLSKLLLGPGERADVLIDFSQSLPGDKIVLQNDAAAPYPKGLATVIAQGFFKMPEVMQFTVNQGAAVPKAIPTRLRVNNPLITKIATKPVKERNLVLIDILNSNFQVLAMILNAVYWHEAANHLELREQPQVDTVEQWNFINLQPFAHTMHLHLVPFQILNRQSINDSAYSAAYRATGPRKVLMHHATPGDTVPYGYPPLDPTPYLKGLAKPPAANEAGWKDTVVVNPFEVVRLIVPFGAKATANLPFGNSFTGRFVWHCHMLNHEDNDMMLPFDVLP</sequence>
<dbReference type="InterPro" id="IPR011707">
    <property type="entry name" value="Cu-oxidase-like_N"/>
</dbReference>
<dbReference type="Pfam" id="PF07732">
    <property type="entry name" value="Cu-oxidase_3"/>
    <property type="match status" value="1"/>
</dbReference>
<feature type="domain" description="Plastocyanin-like" evidence="2">
    <location>
        <begin position="255"/>
        <end position="321"/>
    </location>
</feature>
<dbReference type="Gene3D" id="2.60.40.420">
    <property type="entry name" value="Cupredoxins - blue copper proteins"/>
    <property type="match status" value="3"/>
</dbReference>
<organism evidence="5 6">
    <name type="scientific">Nostoc flagelliforme FACHB-838</name>
    <dbReference type="NCBI Taxonomy" id="2692904"/>
    <lineage>
        <taxon>Bacteria</taxon>
        <taxon>Bacillati</taxon>
        <taxon>Cyanobacteriota</taxon>
        <taxon>Cyanophyceae</taxon>
        <taxon>Nostocales</taxon>
        <taxon>Nostocaceae</taxon>
        <taxon>Nostoc</taxon>
    </lineage>
</organism>
<name>A0ABR8DVL1_9NOSO</name>
<evidence type="ECO:0000313" key="5">
    <source>
        <dbReference type="EMBL" id="MBD2532925.1"/>
    </source>
</evidence>